<dbReference type="EMBL" id="KN822019">
    <property type="protein sequence ID" value="KIM66049.1"/>
    <property type="molecule type" value="Genomic_DNA"/>
</dbReference>
<name>A0A0C3ECH3_9AGAM</name>
<sequence length="158" mass="17730">PSSSVQTVEQEFALYVTSVCLLEGTDSISFWAMSHSAYPTLYRLAMDYLPMQASSVPCEQVFSSASETMTKHRNRISPILMEAIQMTKFFLKKEQLNFTEGWVTSQKDMHVAVVDNNLLATIVETALNHDSLTHRIDDIIGAIGEDEGDEMDDNLSLF</sequence>
<dbReference type="GO" id="GO:0046983">
    <property type="term" value="F:protein dimerization activity"/>
    <property type="evidence" value="ECO:0007669"/>
    <property type="project" value="InterPro"/>
</dbReference>
<reference evidence="2 3" key="1">
    <citation type="submission" date="2014-04" db="EMBL/GenBank/DDBJ databases">
        <authorList>
            <consortium name="DOE Joint Genome Institute"/>
            <person name="Kuo A."/>
            <person name="Kohler A."/>
            <person name="Nagy L.G."/>
            <person name="Floudas D."/>
            <person name="Copeland A."/>
            <person name="Barry K.W."/>
            <person name="Cichocki N."/>
            <person name="Veneault-Fourrey C."/>
            <person name="LaButti K."/>
            <person name="Lindquist E.A."/>
            <person name="Lipzen A."/>
            <person name="Lundell T."/>
            <person name="Morin E."/>
            <person name="Murat C."/>
            <person name="Sun H."/>
            <person name="Tunlid A."/>
            <person name="Henrissat B."/>
            <person name="Grigoriev I.V."/>
            <person name="Hibbett D.S."/>
            <person name="Martin F."/>
            <person name="Nordberg H.P."/>
            <person name="Cantor M.N."/>
            <person name="Hua S.X."/>
        </authorList>
    </citation>
    <scope>NUCLEOTIDE SEQUENCE [LARGE SCALE GENOMIC DNA]</scope>
    <source>
        <strain evidence="2 3">Foug A</strain>
    </source>
</reference>
<protein>
    <recommendedName>
        <fullName evidence="1">HAT C-terminal dimerisation domain-containing protein</fullName>
    </recommendedName>
</protein>
<reference evidence="3" key="2">
    <citation type="submission" date="2015-01" db="EMBL/GenBank/DDBJ databases">
        <title>Evolutionary Origins and Diversification of the Mycorrhizal Mutualists.</title>
        <authorList>
            <consortium name="DOE Joint Genome Institute"/>
            <consortium name="Mycorrhizal Genomics Consortium"/>
            <person name="Kohler A."/>
            <person name="Kuo A."/>
            <person name="Nagy L.G."/>
            <person name="Floudas D."/>
            <person name="Copeland A."/>
            <person name="Barry K.W."/>
            <person name="Cichocki N."/>
            <person name="Veneault-Fourrey C."/>
            <person name="LaButti K."/>
            <person name="Lindquist E.A."/>
            <person name="Lipzen A."/>
            <person name="Lundell T."/>
            <person name="Morin E."/>
            <person name="Murat C."/>
            <person name="Riley R."/>
            <person name="Ohm R."/>
            <person name="Sun H."/>
            <person name="Tunlid A."/>
            <person name="Henrissat B."/>
            <person name="Grigoriev I.V."/>
            <person name="Hibbett D.S."/>
            <person name="Martin F."/>
        </authorList>
    </citation>
    <scope>NUCLEOTIDE SEQUENCE [LARGE SCALE GENOMIC DNA]</scope>
    <source>
        <strain evidence="3">Foug A</strain>
    </source>
</reference>
<evidence type="ECO:0000259" key="1">
    <source>
        <dbReference type="Pfam" id="PF05699"/>
    </source>
</evidence>
<dbReference type="STRING" id="1036808.A0A0C3ECH3"/>
<feature type="non-terminal residue" evidence="2">
    <location>
        <position position="1"/>
    </location>
</feature>
<dbReference type="OrthoDB" id="2684990at2759"/>
<dbReference type="PANTHER" id="PTHR47611">
    <property type="entry name" value="HAT DIMERISATION DOMAIN, C-TERMINAL"/>
    <property type="match status" value="1"/>
</dbReference>
<accession>A0A0C3ECH3</accession>
<keyword evidence="3" id="KW-1185">Reference proteome</keyword>
<gene>
    <name evidence="2" type="ORF">SCLCIDRAFT_111360</name>
</gene>
<evidence type="ECO:0000313" key="2">
    <source>
        <dbReference type="EMBL" id="KIM66049.1"/>
    </source>
</evidence>
<dbReference type="InterPro" id="IPR012337">
    <property type="entry name" value="RNaseH-like_sf"/>
</dbReference>
<dbReference type="SUPFAM" id="SSF53098">
    <property type="entry name" value="Ribonuclease H-like"/>
    <property type="match status" value="1"/>
</dbReference>
<organism evidence="2 3">
    <name type="scientific">Scleroderma citrinum Foug A</name>
    <dbReference type="NCBI Taxonomy" id="1036808"/>
    <lineage>
        <taxon>Eukaryota</taxon>
        <taxon>Fungi</taxon>
        <taxon>Dikarya</taxon>
        <taxon>Basidiomycota</taxon>
        <taxon>Agaricomycotina</taxon>
        <taxon>Agaricomycetes</taxon>
        <taxon>Agaricomycetidae</taxon>
        <taxon>Boletales</taxon>
        <taxon>Sclerodermatineae</taxon>
        <taxon>Sclerodermataceae</taxon>
        <taxon>Scleroderma</taxon>
    </lineage>
</organism>
<dbReference type="Proteomes" id="UP000053989">
    <property type="component" value="Unassembled WGS sequence"/>
</dbReference>
<dbReference type="InterPro" id="IPR008906">
    <property type="entry name" value="HATC_C_dom"/>
</dbReference>
<dbReference type="PANTHER" id="PTHR47611:SF3">
    <property type="entry name" value="HAT C-TERMINAL DIMERISATION DOMAIN-CONTAINING PROTEIN"/>
    <property type="match status" value="1"/>
</dbReference>
<dbReference type="Pfam" id="PF05699">
    <property type="entry name" value="Dimer_Tnp_hAT"/>
    <property type="match status" value="1"/>
</dbReference>
<dbReference type="InParanoid" id="A0A0C3ECH3"/>
<feature type="domain" description="HAT C-terminal dimerisation" evidence="1">
    <location>
        <begin position="25"/>
        <end position="88"/>
    </location>
</feature>
<dbReference type="HOGENOM" id="CLU_009123_9_1_1"/>
<proteinExistence type="predicted"/>
<evidence type="ECO:0000313" key="3">
    <source>
        <dbReference type="Proteomes" id="UP000053989"/>
    </source>
</evidence>
<dbReference type="AlphaFoldDB" id="A0A0C3ECH3"/>